<feature type="domain" description="ATP-dependent RecD2 DNA helicase-like helix-hairpin-helix" evidence="4">
    <location>
        <begin position="145"/>
        <end position="232"/>
    </location>
</feature>
<dbReference type="Pfam" id="PF14490">
    <property type="entry name" value="HHH_RecD2"/>
    <property type="match status" value="1"/>
</dbReference>
<evidence type="ECO:0000259" key="4">
    <source>
        <dbReference type="Pfam" id="PF14490"/>
    </source>
</evidence>
<comment type="caution">
    <text evidence="5">The sequence shown here is derived from an EMBL/GenBank/DDBJ whole genome shotgun (WGS) entry which is preliminary data.</text>
</comment>
<dbReference type="GO" id="GO:0009338">
    <property type="term" value="C:exodeoxyribonuclease V complex"/>
    <property type="evidence" value="ECO:0007669"/>
    <property type="project" value="TreeGrafter"/>
</dbReference>
<dbReference type="AlphaFoldDB" id="A0A934W6T6"/>
<protein>
    <submittedName>
        <fullName evidence="5">AAA family ATPase</fullName>
    </submittedName>
</protein>
<proteinExistence type="predicted"/>
<dbReference type="Gene3D" id="1.10.10.2220">
    <property type="match status" value="1"/>
</dbReference>
<dbReference type="GO" id="GO:0005524">
    <property type="term" value="F:ATP binding"/>
    <property type="evidence" value="ECO:0007669"/>
    <property type="project" value="UniProtKB-KW"/>
</dbReference>
<dbReference type="CDD" id="cd17933">
    <property type="entry name" value="DEXSc_RecD-like"/>
    <property type="match status" value="1"/>
</dbReference>
<dbReference type="InterPro" id="IPR050534">
    <property type="entry name" value="Coronavir_polyprotein_1ab"/>
</dbReference>
<dbReference type="GO" id="GO:0017116">
    <property type="term" value="F:single-stranded DNA helicase activity"/>
    <property type="evidence" value="ECO:0007669"/>
    <property type="project" value="TreeGrafter"/>
</dbReference>
<feature type="domain" description="UvrD-like helicase C-terminal" evidence="3">
    <location>
        <begin position="653"/>
        <end position="699"/>
    </location>
</feature>
<evidence type="ECO:0000256" key="1">
    <source>
        <dbReference type="ARBA" id="ARBA00022741"/>
    </source>
</evidence>
<evidence type="ECO:0000313" key="5">
    <source>
        <dbReference type="EMBL" id="MBK4735535.1"/>
    </source>
</evidence>
<dbReference type="InterPro" id="IPR027785">
    <property type="entry name" value="UvrD-like_helicase_C"/>
</dbReference>
<dbReference type="Pfam" id="PF13538">
    <property type="entry name" value="UvrD_C_2"/>
    <property type="match status" value="1"/>
</dbReference>
<dbReference type="InterPro" id="IPR029493">
    <property type="entry name" value="RecD2-like_HHH"/>
</dbReference>
<reference evidence="5" key="1">
    <citation type="submission" date="2021-01" db="EMBL/GenBank/DDBJ databases">
        <title>Genome sequence of strain Noviherbaspirillum sp. DKR-6.</title>
        <authorList>
            <person name="Chaudhary D.K."/>
        </authorList>
    </citation>
    <scope>NUCLEOTIDE SEQUENCE</scope>
    <source>
        <strain evidence="5">DKR-6</strain>
    </source>
</reference>
<gene>
    <name evidence="5" type="ORF">JJB74_13005</name>
</gene>
<evidence type="ECO:0000313" key="6">
    <source>
        <dbReference type="Proteomes" id="UP000622890"/>
    </source>
</evidence>
<name>A0A934W6T6_9BURK</name>
<dbReference type="PANTHER" id="PTHR43788">
    <property type="entry name" value="DNA2/NAM7 HELICASE FAMILY MEMBER"/>
    <property type="match status" value="1"/>
</dbReference>
<dbReference type="CDD" id="cd18809">
    <property type="entry name" value="SF1_C_RecD"/>
    <property type="match status" value="1"/>
</dbReference>
<keyword evidence="6" id="KW-1185">Reference proteome</keyword>
<dbReference type="PANTHER" id="PTHR43788:SF6">
    <property type="entry name" value="DNA HELICASE B"/>
    <property type="match status" value="1"/>
</dbReference>
<organism evidence="5 6">
    <name type="scientific">Noviherbaspirillum pedocola</name>
    <dbReference type="NCBI Taxonomy" id="2801341"/>
    <lineage>
        <taxon>Bacteria</taxon>
        <taxon>Pseudomonadati</taxon>
        <taxon>Pseudomonadota</taxon>
        <taxon>Betaproteobacteria</taxon>
        <taxon>Burkholderiales</taxon>
        <taxon>Oxalobacteraceae</taxon>
        <taxon>Noviherbaspirillum</taxon>
    </lineage>
</organism>
<dbReference type="SUPFAM" id="SSF52540">
    <property type="entry name" value="P-loop containing nucleoside triphosphate hydrolases"/>
    <property type="match status" value="2"/>
</dbReference>
<dbReference type="GO" id="GO:0006310">
    <property type="term" value="P:DNA recombination"/>
    <property type="evidence" value="ECO:0007669"/>
    <property type="project" value="TreeGrafter"/>
</dbReference>
<dbReference type="Gene3D" id="3.40.50.300">
    <property type="entry name" value="P-loop containing nucleotide triphosphate hydrolases"/>
    <property type="match status" value="2"/>
</dbReference>
<keyword evidence="2" id="KW-0067">ATP-binding</keyword>
<dbReference type="Proteomes" id="UP000622890">
    <property type="component" value="Unassembled WGS sequence"/>
</dbReference>
<keyword evidence="1" id="KW-0547">Nucleotide-binding</keyword>
<accession>A0A934W6T6</accession>
<dbReference type="RefSeq" id="WP_200592284.1">
    <property type="nucleotide sequence ID" value="NZ_JAEPBG010000004.1"/>
</dbReference>
<evidence type="ECO:0000259" key="3">
    <source>
        <dbReference type="Pfam" id="PF13538"/>
    </source>
</evidence>
<evidence type="ECO:0000256" key="2">
    <source>
        <dbReference type="ARBA" id="ARBA00022840"/>
    </source>
</evidence>
<sequence length="728" mass="79481">MSEVSIELRITSIRSVGKFGGVIFAGITASKEYYVTVCSNKIIPDATIVSEGQEWSVTGALEQWKGATQIKASAAELLYPSGHNIIDWIVRPEHCAGIRRTEARALYEEFGPALINHISFRNVDALTKRIRKESARALCDAFEKYRTASILLWLSRLAIDRRMGKKIIGFFGDLTQRRIEENPYRLISFAEEWQKVDLLAKTRFTVQADDPRRLDAAVEEALYRGMRDGHTCLPIANVKARLRGLLEDGGLIAKALALVAPSTQYHRLDGILQSSGAYVMERYVADRLVAASAGELEGVQRQQGLKRYESSTVDEAIAAFEASQSLVLTAEQRSAVITAVRSHLSLIAGGVGTGKATVLKAIYSVLENVCAYKLIHQMTLTDRAAQRMSQATGKPSMTIAAFLNEVDAGTLGPNTAVVIGEMSMVDLIWMYRALRRIPSGTKLILVGDPSQLPPMGLGLVLHVLAGHPMIRQTELKVAKRQSAVGGIPFVAAAIREHRVPQHAEYDGIGTGVSFVQCSESKISEDVRRVYGELGGDGSNNSVQILSITQSGNGGTEDINRSFHEEFRRGAPMCFTHHPFFGRVGAHSMDRVPLRVGDPVVYTADDDDLGPHNGSLGTIVEALDSTSREHPCCAGDFDGIRYELSSSQAETLRHAYAIPIQKSQGGRFQRVIVSLRKSTLLDQALIYTAITRGVDQVVLVGDWDSVCAAIKAPATAARRHVNLPSFLAT</sequence>
<dbReference type="InterPro" id="IPR027417">
    <property type="entry name" value="P-loop_NTPase"/>
</dbReference>
<dbReference type="Gene3D" id="2.30.30.940">
    <property type="match status" value="1"/>
</dbReference>
<dbReference type="EMBL" id="JAEPBG010000004">
    <property type="protein sequence ID" value="MBK4735535.1"/>
    <property type="molecule type" value="Genomic_DNA"/>
</dbReference>
<dbReference type="Pfam" id="PF13604">
    <property type="entry name" value="AAA_30"/>
    <property type="match status" value="1"/>
</dbReference>